<reference evidence="3" key="1">
    <citation type="submission" date="2022-07" db="EMBL/GenBank/DDBJ databases">
        <title>Phylogenomic reconstructions and comparative analyses of Kickxellomycotina fungi.</title>
        <authorList>
            <person name="Reynolds N.K."/>
            <person name="Stajich J.E."/>
            <person name="Barry K."/>
            <person name="Grigoriev I.V."/>
            <person name="Crous P."/>
            <person name="Smith M.E."/>
        </authorList>
    </citation>
    <scope>NUCLEOTIDE SEQUENCE</scope>
    <source>
        <strain evidence="3">NBRC 100468</strain>
    </source>
</reference>
<accession>A0A9W7ZZW4</accession>
<sequence>MIKKTPKDSAMSNSENKDQAQSLGNIINASTEYSTSGNSNTFHEEKANSDSMDFSASPSLSSNTPQPTSIPQKQTYLNSKVLSRDSQEAIANSPCDTKTTIESQVLSRKRRAQSITSSASTSSNHSATTKHEPHNPSTLASGSQKSASVNTTTTTFNPKDSSSSVPPPPSYQSTLLRPNQKRYHSHNPEDLEQCSNSHKLSVIRQATRTLAAMTIQRQWRNHVAQPTIKKWVDFNISVKSMRSMCRDFNDATKIIQRRDVVLAASGLIKVLFKTRSTTVANTAKSDSDPLSGYKIPPGRLLMTAYLVSIFPESITNGPPNVPPASTVTETTLSGLSNNNNDDDNGINSGFTNLADCEDTMINNAKSLVDYIDQYVELAYIARLPRNNSNNLPLLDAKEENGRNEEGKEEGGYISDGRVSLNNIHVSILTSYRAFYESFEAWKTKDTNFLIESMSMHYLELDKLWQTVQKRTMGKGDEAWRQSIADQRKDILERIRKIGNDEIVAKLLERQEIERNGYDILQPSITPSAPPLPQQPGSHYSNSVALGNSSSNYSDSVPSRPPSSTLGISEKLADIQVIDKSNEDRRDLEKQASQSSKIDDVFNSLFNRHPASSSSSSNSDKTNIIWQNNAISVKLENARLAHEIILDPDFKLNDLSSNGGLVEQVRTIATKAFFDIVQQDIDKGNTKWILRLVGNLKDELMDLLPKNKNQSSNKSSSSLAYMNGSTTASNLLVEQVEARLDAEHIEELVNSGDWTMDDVRQLLEFVVDTMGRVCAPVRDQDISNLKTKLRNASDNSTSSSSLSFDSHKLVDITKDILSLLQLMKSDSLNFHIQHIIRPYLNIHAVEYEQKLFTDLLKHKTHTHITDTHRTEKWLKSSLSALDNETDTTNSETLDTSILVAHGLLDLVFTDKPLPQSELPETLYLDDIRIHKLQNSLQSIIIIASLTTICRQLSPRFQNQPVEDTKKVVGSWLHLLKSNGTRLEDIVIAVEKSIYSDGDDDDDGGQGQQKKEDTDRDKLKTLVRNCLSTTDPIYMTIAKYIKQTAIKIFSSTSTSITNTTTTNTMTSNDNNTNVISIKKAANAANFNAFSLRISESELKSKGLYVVTEELDRFVDEIYRLSIYNTKVYQNWYNSILN</sequence>
<name>A0A9W7ZZW4_9FUNG</name>
<gene>
    <name evidence="3" type="ORF">H4219_003910</name>
</gene>
<evidence type="ECO:0000313" key="3">
    <source>
        <dbReference type="EMBL" id="KAJ1916197.1"/>
    </source>
</evidence>
<feature type="region of interest" description="Disordered" evidence="2">
    <location>
        <begin position="520"/>
        <end position="567"/>
    </location>
</feature>
<feature type="compositionally biased region" description="Polar residues" evidence="2">
    <location>
        <begin position="10"/>
        <end position="41"/>
    </location>
</feature>
<dbReference type="PANTHER" id="PTHR12832">
    <property type="entry name" value="TESTIS-SPECIFIC PROTEIN PBS13 T-COMPLEX 11"/>
    <property type="match status" value="1"/>
</dbReference>
<feature type="compositionally biased region" description="Low complexity" evidence="2">
    <location>
        <begin position="113"/>
        <end position="127"/>
    </location>
</feature>
<evidence type="ECO:0000313" key="4">
    <source>
        <dbReference type="Proteomes" id="UP001150538"/>
    </source>
</evidence>
<dbReference type="OrthoDB" id="276323at2759"/>
<proteinExistence type="inferred from homology"/>
<dbReference type="AlphaFoldDB" id="A0A9W7ZZW4"/>
<feature type="compositionally biased region" description="Polar residues" evidence="2">
    <location>
        <begin position="534"/>
        <end position="547"/>
    </location>
</feature>
<dbReference type="InterPro" id="IPR008862">
    <property type="entry name" value="Tcp11"/>
</dbReference>
<keyword evidence="4" id="KW-1185">Reference proteome</keyword>
<dbReference type="Pfam" id="PF05794">
    <property type="entry name" value="Tcp11"/>
    <property type="match status" value="1"/>
</dbReference>
<dbReference type="GO" id="GO:0010737">
    <property type="term" value="P:protein kinase A signaling"/>
    <property type="evidence" value="ECO:0007669"/>
    <property type="project" value="TreeGrafter"/>
</dbReference>
<organism evidence="3 4">
    <name type="scientific">Mycoemilia scoparia</name>
    <dbReference type="NCBI Taxonomy" id="417184"/>
    <lineage>
        <taxon>Eukaryota</taxon>
        <taxon>Fungi</taxon>
        <taxon>Fungi incertae sedis</taxon>
        <taxon>Zoopagomycota</taxon>
        <taxon>Kickxellomycotina</taxon>
        <taxon>Kickxellomycetes</taxon>
        <taxon>Kickxellales</taxon>
        <taxon>Kickxellaceae</taxon>
        <taxon>Mycoemilia</taxon>
    </lineage>
</organism>
<dbReference type="PANTHER" id="PTHR12832:SF11">
    <property type="entry name" value="LD23868P"/>
    <property type="match status" value="1"/>
</dbReference>
<comment type="similarity">
    <text evidence="1">Belongs to the TCP11 family.</text>
</comment>
<feature type="region of interest" description="Disordered" evidence="2">
    <location>
        <begin position="101"/>
        <end position="175"/>
    </location>
</feature>
<feature type="compositionally biased region" description="Polar residues" evidence="2">
    <location>
        <begin position="135"/>
        <end position="157"/>
    </location>
</feature>
<dbReference type="EMBL" id="JANBPU010000111">
    <property type="protein sequence ID" value="KAJ1916197.1"/>
    <property type="molecule type" value="Genomic_DNA"/>
</dbReference>
<feature type="compositionally biased region" description="Low complexity" evidence="2">
    <location>
        <begin position="548"/>
        <end position="557"/>
    </location>
</feature>
<feature type="region of interest" description="Disordered" evidence="2">
    <location>
        <begin position="1"/>
        <end position="79"/>
    </location>
</feature>
<protein>
    <submittedName>
        <fullName evidence="3">Uncharacterized protein</fullName>
    </submittedName>
</protein>
<evidence type="ECO:0000256" key="2">
    <source>
        <dbReference type="SAM" id="MobiDB-lite"/>
    </source>
</evidence>
<feature type="compositionally biased region" description="Polar residues" evidence="2">
    <location>
        <begin position="49"/>
        <end position="79"/>
    </location>
</feature>
<dbReference type="Proteomes" id="UP001150538">
    <property type="component" value="Unassembled WGS sequence"/>
</dbReference>
<evidence type="ECO:0000256" key="1">
    <source>
        <dbReference type="ARBA" id="ARBA00010954"/>
    </source>
</evidence>
<comment type="caution">
    <text evidence="3">The sequence shown here is derived from an EMBL/GenBank/DDBJ whole genome shotgun (WGS) entry which is preliminary data.</text>
</comment>